<feature type="region of interest" description="Disordered" evidence="5">
    <location>
        <begin position="1"/>
        <end position="39"/>
    </location>
</feature>
<evidence type="ECO:0000256" key="5">
    <source>
        <dbReference type="SAM" id="MobiDB-lite"/>
    </source>
</evidence>
<feature type="compositionally biased region" description="Low complexity" evidence="5">
    <location>
        <begin position="25"/>
        <end position="39"/>
    </location>
</feature>
<dbReference type="InterPro" id="IPR035896">
    <property type="entry name" value="AN1-like_Znf"/>
</dbReference>
<keyword evidence="8" id="KW-1185">Reference proteome</keyword>
<evidence type="ECO:0000256" key="4">
    <source>
        <dbReference type="PROSITE-ProRule" id="PRU00449"/>
    </source>
</evidence>
<evidence type="ECO:0000256" key="1">
    <source>
        <dbReference type="ARBA" id="ARBA00022723"/>
    </source>
</evidence>
<feature type="domain" description="AN1-type" evidence="6">
    <location>
        <begin position="336"/>
        <end position="383"/>
    </location>
</feature>
<dbReference type="PROSITE" id="PS51039">
    <property type="entry name" value="ZF_AN1"/>
    <property type="match status" value="1"/>
</dbReference>
<protein>
    <recommendedName>
        <fullName evidence="6">AN1-type domain-containing protein</fullName>
    </recommendedName>
</protein>
<dbReference type="PANTHER" id="PTHR46728:SF1">
    <property type="entry name" value="AN1-TYPE ZINC FINGER PROTEIN 4"/>
    <property type="match status" value="1"/>
</dbReference>
<dbReference type="InterPro" id="IPR000058">
    <property type="entry name" value="Znf_AN1"/>
</dbReference>
<dbReference type="InterPro" id="IPR053061">
    <property type="entry name" value="AN1-type_zinc_finger"/>
</dbReference>
<dbReference type="EMBL" id="JARBHB010000002">
    <property type="protein sequence ID" value="KAJ8893662.1"/>
    <property type="molecule type" value="Genomic_DNA"/>
</dbReference>
<sequence>MLSKQSSYLDTSSLLSVQHSRRNSDNSSASAKSQQSNSNYSDVPLSLCCGQTGGDTTLPSLVSPPQLLGSKRGNGNMTSLRMLPQRRNSVDFECSRNTHIGDTSKNVCRTGDAALSESSSINILSSSDITILEEDSDSDIRKGFPASHSPISVASGEETTVAITQYPQERVTTATVKNSPSRYRVSRVILDEDDRPKTSPEDLSHRQKTAQELCNILSESKWHKHNPRRRDRNAGSIPCLDVFGKLQQKPVNSRLESSSKCNTSNFTTLSHSSLVKVAGSSPRYGRRSMQKTTLTQCGPPACETSSTLCMQPGLEVRRRMPSARKCEIGPPATPRKHLRTRCAVCRKRLNITNVYTCRCEKLFCSAHRYSEVHSCTFDYKSEGRRLLEQANPLVAAPKLPKI</sequence>
<dbReference type="PANTHER" id="PTHR46728">
    <property type="entry name" value="AN1-TYPE ZINC FINGER PROTEIN 4"/>
    <property type="match status" value="1"/>
</dbReference>
<dbReference type="Gene3D" id="4.10.1110.10">
    <property type="entry name" value="AN1-like Zinc finger"/>
    <property type="match status" value="1"/>
</dbReference>
<name>A0ABQ9IB29_9NEOP</name>
<keyword evidence="3" id="KW-0862">Zinc</keyword>
<reference evidence="7 8" key="1">
    <citation type="submission" date="2023-02" db="EMBL/GenBank/DDBJ databases">
        <title>LHISI_Scaffold_Assembly.</title>
        <authorList>
            <person name="Stuart O.P."/>
            <person name="Cleave R."/>
            <person name="Magrath M.J.L."/>
            <person name="Mikheyev A.S."/>
        </authorList>
    </citation>
    <scope>NUCLEOTIDE SEQUENCE [LARGE SCALE GENOMIC DNA]</scope>
    <source>
        <strain evidence="7">Daus_M_001</strain>
        <tissue evidence="7">Leg muscle</tissue>
    </source>
</reference>
<dbReference type="Proteomes" id="UP001159363">
    <property type="component" value="Chromosome 2"/>
</dbReference>
<evidence type="ECO:0000256" key="3">
    <source>
        <dbReference type="ARBA" id="ARBA00022833"/>
    </source>
</evidence>
<dbReference type="SMART" id="SM00154">
    <property type="entry name" value="ZnF_AN1"/>
    <property type="match status" value="1"/>
</dbReference>
<feature type="region of interest" description="Disordered" evidence="5">
    <location>
        <begin position="59"/>
        <end position="79"/>
    </location>
</feature>
<feature type="compositionally biased region" description="Polar residues" evidence="5">
    <location>
        <begin position="1"/>
        <end position="18"/>
    </location>
</feature>
<keyword evidence="1" id="KW-0479">Metal-binding</keyword>
<gene>
    <name evidence="7" type="ORF">PR048_006262</name>
</gene>
<dbReference type="Pfam" id="PF01428">
    <property type="entry name" value="zf-AN1"/>
    <property type="match status" value="1"/>
</dbReference>
<organism evidence="7 8">
    <name type="scientific">Dryococelus australis</name>
    <dbReference type="NCBI Taxonomy" id="614101"/>
    <lineage>
        <taxon>Eukaryota</taxon>
        <taxon>Metazoa</taxon>
        <taxon>Ecdysozoa</taxon>
        <taxon>Arthropoda</taxon>
        <taxon>Hexapoda</taxon>
        <taxon>Insecta</taxon>
        <taxon>Pterygota</taxon>
        <taxon>Neoptera</taxon>
        <taxon>Polyneoptera</taxon>
        <taxon>Phasmatodea</taxon>
        <taxon>Verophasmatodea</taxon>
        <taxon>Anareolatae</taxon>
        <taxon>Phasmatidae</taxon>
        <taxon>Eurycanthinae</taxon>
        <taxon>Dryococelus</taxon>
    </lineage>
</organism>
<accession>A0ABQ9IB29</accession>
<evidence type="ECO:0000256" key="2">
    <source>
        <dbReference type="ARBA" id="ARBA00022771"/>
    </source>
</evidence>
<comment type="caution">
    <text evidence="7">The sequence shown here is derived from an EMBL/GenBank/DDBJ whole genome shotgun (WGS) entry which is preliminary data.</text>
</comment>
<keyword evidence="2 4" id="KW-0863">Zinc-finger</keyword>
<evidence type="ECO:0000259" key="6">
    <source>
        <dbReference type="PROSITE" id="PS51039"/>
    </source>
</evidence>
<proteinExistence type="predicted"/>
<dbReference type="SUPFAM" id="SSF118310">
    <property type="entry name" value="AN1-like Zinc finger"/>
    <property type="match status" value="1"/>
</dbReference>
<evidence type="ECO:0000313" key="8">
    <source>
        <dbReference type="Proteomes" id="UP001159363"/>
    </source>
</evidence>
<evidence type="ECO:0000313" key="7">
    <source>
        <dbReference type="EMBL" id="KAJ8893662.1"/>
    </source>
</evidence>